<dbReference type="GO" id="GO:0019363">
    <property type="term" value="P:pyridine nucleotide biosynthetic process"/>
    <property type="evidence" value="ECO:0007669"/>
    <property type="project" value="UniProtKB-KW"/>
</dbReference>
<proteinExistence type="inferred from homology"/>
<evidence type="ECO:0000256" key="6">
    <source>
        <dbReference type="ARBA" id="ARBA00039017"/>
    </source>
</evidence>
<dbReference type="RefSeq" id="WP_014455186.1">
    <property type="nucleotide sequence ID" value="NC_017098.1"/>
</dbReference>
<dbReference type="InterPro" id="IPR052347">
    <property type="entry name" value="Isochorismatase_Nicotinamidase"/>
</dbReference>
<dbReference type="OrthoDB" id="9796485at2"/>
<dbReference type="EMBL" id="CP003282">
    <property type="protein sequence ID" value="AFG37194.1"/>
    <property type="molecule type" value="Genomic_DNA"/>
</dbReference>
<evidence type="ECO:0000313" key="10">
    <source>
        <dbReference type="Proteomes" id="UP000007383"/>
    </source>
</evidence>
<keyword evidence="2" id="KW-0662">Pyridine nucleotide biosynthesis</keyword>
<protein>
    <recommendedName>
        <fullName evidence="6">nicotinamidase</fullName>
        <ecNumber evidence="6">3.5.1.19</ecNumber>
    </recommendedName>
    <alternativeName>
        <fullName evidence="7">Nicotinamide deamidase</fullName>
    </alternativeName>
</protein>
<evidence type="ECO:0000256" key="7">
    <source>
        <dbReference type="ARBA" id="ARBA00043224"/>
    </source>
</evidence>
<accession>H9UI51</accession>
<comment type="pathway">
    <text evidence="5">Cofactor biosynthesis; nicotinate biosynthesis; nicotinate from nicotinamide: step 1/1.</text>
</comment>
<dbReference type="InterPro" id="IPR000868">
    <property type="entry name" value="Isochorismatase-like_dom"/>
</dbReference>
<feature type="domain" description="Isochorismatase-like" evidence="8">
    <location>
        <begin position="3"/>
        <end position="178"/>
    </location>
</feature>
<dbReference type="GO" id="GO:0008936">
    <property type="term" value="F:nicotinamidase activity"/>
    <property type="evidence" value="ECO:0007669"/>
    <property type="project" value="UniProtKB-EC"/>
</dbReference>
<evidence type="ECO:0000256" key="4">
    <source>
        <dbReference type="ARBA" id="ARBA00022801"/>
    </source>
</evidence>
<evidence type="ECO:0000259" key="8">
    <source>
        <dbReference type="Pfam" id="PF00857"/>
    </source>
</evidence>
<evidence type="ECO:0000256" key="1">
    <source>
        <dbReference type="ARBA" id="ARBA00006336"/>
    </source>
</evidence>
<dbReference type="PANTHER" id="PTHR11080">
    <property type="entry name" value="PYRAZINAMIDASE/NICOTINAMIDASE"/>
    <property type="match status" value="1"/>
</dbReference>
<keyword evidence="4" id="KW-0378">Hydrolase</keyword>
<dbReference type="CDD" id="cd01011">
    <property type="entry name" value="nicotinamidase"/>
    <property type="match status" value="1"/>
</dbReference>
<dbReference type="Gene3D" id="3.40.50.850">
    <property type="entry name" value="Isochorismatase-like"/>
    <property type="match status" value="1"/>
</dbReference>
<dbReference type="eggNOG" id="COG1335">
    <property type="taxonomic scope" value="Bacteria"/>
</dbReference>
<organism evidence="9 10">
    <name type="scientific">Spirochaeta africana (strain ATCC 700263 / DSM 8902 / Z-7692)</name>
    <dbReference type="NCBI Taxonomy" id="889378"/>
    <lineage>
        <taxon>Bacteria</taxon>
        <taxon>Pseudomonadati</taxon>
        <taxon>Spirochaetota</taxon>
        <taxon>Spirochaetia</taxon>
        <taxon>Spirochaetales</taxon>
        <taxon>Spirochaetaceae</taxon>
        <taxon>Spirochaeta</taxon>
    </lineage>
</organism>
<evidence type="ECO:0000256" key="2">
    <source>
        <dbReference type="ARBA" id="ARBA00022642"/>
    </source>
</evidence>
<name>H9UI51_SPIAZ</name>
<dbReference type="PATRIC" id="fig|889378.3.peg.1108"/>
<dbReference type="EC" id="3.5.1.19" evidence="6"/>
<dbReference type="STRING" id="889378.Spiaf_1107"/>
<dbReference type="SUPFAM" id="SSF52499">
    <property type="entry name" value="Isochorismatase-like hydrolases"/>
    <property type="match status" value="1"/>
</dbReference>
<dbReference type="NCBIfam" id="NF008623">
    <property type="entry name" value="PRK11609.1"/>
    <property type="match status" value="1"/>
</dbReference>
<dbReference type="GO" id="GO:0046872">
    <property type="term" value="F:metal ion binding"/>
    <property type="evidence" value="ECO:0007669"/>
    <property type="project" value="UniProtKB-KW"/>
</dbReference>
<gene>
    <name evidence="9" type="ordered locus">Spiaf_1107</name>
</gene>
<evidence type="ECO:0000256" key="3">
    <source>
        <dbReference type="ARBA" id="ARBA00022723"/>
    </source>
</evidence>
<evidence type="ECO:0000313" key="9">
    <source>
        <dbReference type="EMBL" id="AFG37194.1"/>
    </source>
</evidence>
<dbReference type="Proteomes" id="UP000007383">
    <property type="component" value="Chromosome"/>
</dbReference>
<sequence length="211" mass="22621">MNALLIIDVQNDFCPGGALPVPKGDRIIPNVNRLAAAFDLVVATKDWHPAGHISFADSHPGTAVFDTIQVHGIEQTLWPVHCVQATTGAGLHPQLQLQHLNLILHKGTSSNLDSYSAFFENDGTTATGLEHYLKGLGVQEVYLCGLAEDVCVFHSAVDAHNCGFRTTVIQDATAAVDTPKGLAERTRSERSALGIHHSTTEQVLKSIGTAR</sequence>
<keyword evidence="3" id="KW-0479">Metal-binding</keyword>
<dbReference type="Pfam" id="PF00857">
    <property type="entry name" value="Isochorismatase"/>
    <property type="match status" value="1"/>
</dbReference>
<dbReference type="PANTHER" id="PTHR11080:SF2">
    <property type="entry name" value="LD05707P"/>
    <property type="match status" value="1"/>
</dbReference>
<dbReference type="KEGG" id="sfc:Spiaf_1107"/>
<keyword evidence="10" id="KW-1185">Reference proteome</keyword>
<comment type="similarity">
    <text evidence="1">Belongs to the isochorismatase family.</text>
</comment>
<reference evidence="10" key="1">
    <citation type="journal article" date="2013" name="Stand. Genomic Sci.">
        <title>Complete genome sequence of the halophilic bacterium Spirochaeta africana type strain (Z-7692(T)) from the alkaline Lake Magadi in the East African Rift.</title>
        <authorList>
            <person name="Liolos K."/>
            <person name="Abt B."/>
            <person name="Scheuner C."/>
            <person name="Teshima H."/>
            <person name="Held B."/>
            <person name="Lapidus A."/>
            <person name="Nolan M."/>
            <person name="Lucas S."/>
            <person name="Deshpande S."/>
            <person name="Cheng J.F."/>
            <person name="Tapia R."/>
            <person name="Goodwin L.A."/>
            <person name="Pitluck S."/>
            <person name="Pagani I."/>
            <person name="Ivanova N."/>
            <person name="Mavromatis K."/>
            <person name="Mikhailova N."/>
            <person name="Huntemann M."/>
            <person name="Pati A."/>
            <person name="Chen A."/>
            <person name="Palaniappan K."/>
            <person name="Land M."/>
            <person name="Rohde M."/>
            <person name="Tindall B.J."/>
            <person name="Detter J.C."/>
            <person name="Goker M."/>
            <person name="Bristow J."/>
            <person name="Eisen J.A."/>
            <person name="Markowitz V."/>
            <person name="Hugenholtz P."/>
            <person name="Woyke T."/>
            <person name="Klenk H.P."/>
            <person name="Kyrpides N.C."/>
        </authorList>
    </citation>
    <scope>NUCLEOTIDE SEQUENCE</scope>
    <source>
        <strain evidence="10">ATCC 700263 / DSM 8902 / Z-7692</strain>
    </source>
</reference>
<evidence type="ECO:0000256" key="5">
    <source>
        <dbReference type="ARBA" id="ARBA00037900"/>
    </source>
</evidence>
<dbReference type="InterPro" id="IPR036380">
    <property type="entry name" value="Isochorismatase-like_sf"/>
</dbReference>
<dbReference type="AlphaFoldDB" id="H9UI51"/>
<dbReference type="HOGENOM" id="CLU_068979_13_1_12"/>